<comment type="caution">
    <text evidence="2">The sequence shown here is derived from an EMBL/GenBank/DDBJ whole genome shotgun (WGS) entry which is preliminary data.</text>
</comment>
<feature type="compositionally biased region" description="Low complexity" evidence="1">
    <location>
        <begin position="15"/>
        <end position="26"/>
    </location>
</feature>
<feature type="compositionally biased region" description="Polar residues" evidence="1">
    <location>
        <begin position="1"/>
        <end position="14"/>
    </location>
</feature>
<feature type="region of interest" description="Disordered" evidence="1">
    <location>
        <begin position="1"/>
        <end position="26"/>
    </location>
</feature>
<proteinExistence type="predicted"/>
<evidence type="ECO:0000313" key="2">
    <source>
        <dbReference type="EMBL" id="KAF9453343.1"/>
    </source>
</evidence>
<sequence length="191" mass="20828">MTSRQALTSLRNAFSSSSSSCSRLVHSSAPNRATILQVSAVAPGEPEEITLAPIFDIFDVPSRLSESSDFIRSEPQVQRRPRDPEPSATDYSSTLPRPPPSTLPAPITFDGPARPRNRHLAFQRQVEQALSGAVPASTRQTRQHHTPSLPSSASEPLIEMFEGPARLTRYSHKSSSQHGVGYIIRTQTGVC</sequence>
<accession>A0A9P5XM40</accession>
<dbReference type="EMBL" id="MU151062">
    <property type="protein sequence ID" value="KAF9453343.1"/>
    <property type="molecule type" value="Genomic_DNA"/>
</dbReference>
<dbReference type="Proteomes" id="UP000807342">
    <property type="component" value="Unassembled WGS sequence"/>
</dbReference>
<reference evidence="2" key="1">
    <citation type="submission" date="2020-11" db="EMBL/GenBank/DDBJ databases">
        <authorList>
            <consortium name="DOE Joint Genome Institute"/>
            <person name="Ahrendt S."/>
            <person name="Riley R."/>
            <person name="Andreopoulos W."/>
            <person name="Labutti K."/>
            <person name="Pangilinan J."/>
            <person name="Ruiz-Duenas F.J."/>
            <person name="Barrasa J.M."/>
            <person name="Sanchez-Garcia M."/>
            <person name="Camarero S."/>
            <person name="Miyauchi S."/>
            <person name="Serrano A."/>
            <person name="Linde D."/>
            <person name="Babiker R."/>
            <person name="Drula E."/>
            <person name="Ayuso-Fernandez I."/>
            <person name="Pacheco R."/>
            <person name="Padilla G."/>
            <person name="Ferreira P."/>
            <person name="Barriuso J."/>
            <person name="Kellner H."/>
            <person name="Castanera R."/>
            <person name="Alfaro M."/>
            <person name="Ramirez L."/>
            <person name="Pisabarro A.G."/>
            <person name="Kuo A."/>
            <person name="Tritt A."/>
            <person name="Lipzen A."/>
            <person name="He G."/>
            <person name="Yan M."/>
            <person name="Ng V."/>
            <person name="Cullen D."/>
            <person name="Martin F."/>
            <person name="Rosso M.-N."/>
            <person name="Henrissat B."/>
            <person name="Hibbett D."/>
            <person name="Martinez A.T."/>
            <person name="Grigoriev I.V."/>
        </authorList>
    </citation>
    <scope>NUCLEOTIDE SEQUENCE</scope>
    <source>
        <strain evidence="2">MF-IS2</strain>
    </source>
</reference>
<feature type="region of interest" description="Disordered" evidence="1">
    <location>
        <begin position="68"/>
        <end position="156"/>
    </location>
</feature>
<name>A0A9P5XM40_9AGAR</name>
<dbReference type="OrthoDB" id="3168922at2759"/>
<dbReference type="AlphaFoldDB" id="A0A9P5XM40"/>
<evidence type="ECO:0000313" key="3">
    <source>
        <dbReference type="Proteomes" id="UP000807342"/>
    </source>
</evidence>
<gene>
    <name evidence="2" type="ORF">P691DRAFT_801160</name>
</gene>
<protein>
    <submittedName>
        <fullName evidence="2">Uncharacterized protein</fullName>
    </submittedName>
</protein>
<evidence type="ECO:0000256" key="1">
    <source>
        <dbReference type="SAM" id="MobiDB-lite"/>
    </source>
</evidence>
<keyword evidence="3" id="KW-1185">Reference proteome</keyword>
<organism evidence="2 3">
    <name type="scientific">Macrolepiota fuliginosa MF-IS2</name>
    <dbReference type="NCBI Taxonomy" id="1400762"/>
    <lineage>
        <taxon>Eukaryota</taxon>
        <taxon>Fungi</taxon>
        <taxon>Dikarya</taxon>
        <taxon>Basidiomycota</taxon>
        <taxon>Agaricomycotina</taxon>
        <taxon>Agaricomycetes</taxon>
        <taxon>Agaricomycetidae</taxon>
        <taxon>Agaricales</taxon>
        <taxon>Agaricineae</taxon>
        <taxon>Agaricaceae</taxon>
        <taxon>Macrolepiota</taxon>
    </lineage>
</organism>